<dbReference type="PANTHER" id="PTHR30535">
    <property type="entry name" value="VITAMIN B12-BINDING PROTEIN"/>
    <property type="match status" value="1"/>
</dbReference>
<feature type="signal peptide" evidence="2">
    <location>
        <begin position="1"/>
        <end position="25"/>
    </location>
</feature>
<protein>
    <submittedName>
        <fullName evidence="4">Iron complex transport system substrate-binding protein</fullName>
    </submittedName>
</protein>
<name>A0A1H9VVU4_9CORY</name>
<gene>
    <name evidence="4" type="ORF">SAMN05661109_02405</name>
</gene>
<dbReference type="PANTHER" id="PTHR30535:SF34">
    <property type="entry name" value="MOLYBDATE-BINDING PROTEIN MOLA"/>
    <property type="match status" value="1"/>
</dbReference>
<evidence type="ECO:0000256" key="2">
    <source>
        <dbReference type="SAM" id="SignalP"/>
    </source>
</evidence>
<dbReference type="Pfam" id="PF01497">
    <property type="entry name" value="Peripla_BP_2"/>
    <property type="match status" value="1"/>
</dbReference>
<dbReference type="RefSeq" id="WP_092260467.1">
    <property type="nucleotide sequence ID" value="NZ_CP047199.1"/>
</dbReference>
<comment type="similarity">
    <text evidence="1">Belongs to the bacterial solute-binding protein 8 family.</text>
</comment>
<dbReference type="Proteomes" id="UP000198929">
    <property type="component" value="Unassembled WGS sequence"/>
</dbReference>
<evidence type="ECO:0000313" key="5">
    <source>
        <dbReference type="Proteomes" id="UP000198929"/>
    </source>
</evidence>
<dbReference type="InterPro" id="IPR050902">
    <property type="entry name" value="ABC_Transporter_SBP"/>
</dbReference>
<dbReference type="EMBL" id="FOGQ01000014">
    <property type="protein sequence ID" value="SES25413.1"/>
    <property type="molecule type" value="Genomic_DNA"/>
</dbReference>
<dbReference type="STRING" id="1121357.SAMN05661109_02405"/>
<keyword evidence="5" id="KW-1185">Reference proteome</keyword>
<evidence type="ECO:0000256" key="1">
    <source>
        <dbReference type="ARBA" id="ARBA00008814"/>
    </source>
</evidence>
<evidence type="ECO:0000313" key="4">
    <source>
        <dbReference type="EMBL" id="SES25413.1"/>
    </source>
</evidence>
<feature type="domain" description="Fe/B12 periplasmic-binding" evidence="3">
    <location>
        <begin position="50"/>
        <end position="313"/>
    </location>
</feature>
<feature type="chain" id="PRO_5011548745" evidence="2">
    <location>
        <begin position="26"/>
        <end position="313"/>
    </location>
</feature>
<dbReference type="GO" id="GO:0071281">
    <property type="term" value="P:cellular response to iron ion"/>
    <property type="evidence" value="ECO:0007669"/>
    <property type="project" value="TreeGrafter"/>
</dbReference>
<sequence length="313" mass="33586">MRKSLLSVLLVCPLILAGCSSTEEAGSTDSAAIVVENCGNTVELDGPPERVVLQKAPAVLTLDALGVLDRVVAKAGAYPEEYYSDEINAKLDEIETLSDRLDASGHLEITKEAIIAQDPDLIIGFSDTVNDDTVTEAAIVDEAGYCEDTKEASFDDIYDHIDLYATLFGREERGEAYKKEIAAELEGIDSTAGAGETVAIVYPTEGGGTLYAYGTGSMSHPIVEAVGLTNVFADESDRVFEISAEQLVAANPDRILVLHQTDDSIIEEVYSLQGADTITAVQKGQVTPMLFNYFEPATPLALDGIKLLQEELR</sequence>
<evidence type="ECO:0000259" key="3">
    <source>
        <dbReference type="PROSITE" id="PS50983"/>
    </source>
</evidence>
<organism evidence="4 5">
    <name type="scientific">Corynebacterium cystitidis DSM 20524</name>
    <dbReference type="NCBI Taxonomy" id="1121357"/>
    <lineage>
        <taxon>Bacteria</taxon>
        <taxon>Bacillati</taxon>
        <taxon>Actinomycetota</taxon>
        <taxon>Actinomycetes</taxon>
        <taxon>Mycobacteriales</taxon>
        <taxon>Corynebacteriaceae</taxon>
        <taxon>Corynebacterium</taxon>
    </lineage>
</organism>
<keyword evidence="2" id="KW-0732">Signal</keyword>
<dbReference type="SUPFAM" id="SSF53807">
    <property type="entry name" value="Helical backbone' metal receptor"/>
    <property type="match status" value="1"/>
</dbReference>
<dbReference type="Gene3D" id="3.40.50.1980">
    <property type="entry name" value="Nitrogenase molybdenum iron protein domain"/>
    <property type="match status" value="2"/>
</dbReference>
<reference evidence="5" key="1">
    <citation type="submission" date="2016-10" db="EMBL/GenBank/DDBJ databases">
        <authorList>
            <person name="Varghese N."/>
            <person name="Submissions S."/>
        </authorList>
    </citation>
    <scope>NUCLEOTIDE SEQUENCE [LARGE SCALE GENOMIC DNA]</scope>
    <source>
        <strain evidence="5">DSM 20524</strain>
    </source>
</reference>
<dbReference type="InterPro" id="IPR002491">
    <property type="entry name" value="ABC_transptr_periplasmic_BD"/>
</dbReference>
<dbReference type="PROSITE" id="PS51257">
    <property type="entry name" value="PROKAR_LIPOPROTEIN"/>
    <property type="match status" value="1"/>
</dbReference>
<dbReference type="PROSITE" id="PS50983">
    <property type="entry name" value="FE_B12_PBP"/>
    <property type="match status" value="1"/>
</dbReference>
<proteinExistence type="inferred from homology"/>
<accession>A0A1H9VVU4</accession>
<dbReference type="AlphaFoldDB" id="A0A1H9VVU4"/>